<dbReference type="Pfam" id="PF13416">
    <property type="entry name" value="SBP_bac_8"/>
    <property type="match status" value="1"/>
</dbReference>
<gene>
    <name evidence="2" type="ORF">AN619_27890</name>
</gene>
<evidence type="ECO:0000313" key="3">
    <source>
        <dbReference type="Proteomes" id="UP000070456"/>
    </source>
</evidence>
<dbReference type="Gene3D" id="3.40.190.10">
    <property type="entry name" value="Periplasmic binding protein-like II"/>
    <property type="match status" value="2"/>
</dbReference>
<keyword evidence="3" id="KW-1185">Reference proteome</keyword>
<accession>A0A140KZZ4</accession>
<dbReference type="PANTHER" id="PTHR42779">
    <property type="entry name" value="PROTEIN YNJB"/>
    <property type="match status" value="1"/>
</dbReference>
<reference evidence="2 3" key="1">
    <citation type="submission" date="2015-12" db="EMBL/GenBank/DDBJ databases">
        <title>Draft genome sequence of the thermoanaerobe Thermotalea metallivorans, an isolate from the runoff channel of the Great Artesian Basin, Australia.</title>
        <authorList>
            <person name="Patel B.K."/>
        </authorList>
    </citation>
    <scope>NUCLEOTIDE SEQUENCE [LARGE SCALE GENOMIC DNA]</scope>
    <source>
        <strain evidence="2 3">B2-1</strain>
    </source>
</reference>
<dbReference type="PIRSF" id="PIRSF029172">
    <property type="entry name" value="UCP029172_ABC_sbc_YnjB"/>
    <property type="match status" value="1"/>
</dbReference>
<dbReference type="Proteomes" id="UP000070456">
    <property type="component" value="Unassembled WGS sequence"/>
</dbReference>
<dbReference type="InterPro" id="IPR027020">
    <property type="entry name" value="YnjB"/>
</dbReference>
<protein>
    <recommendedName>
        <fullName evidence="4">Protein YnjB</fullName>
    </recommendedName>
</protein>
<dbReference type="RefSeq" id="WP_068557880.1">
    <property type="nucleotide sequence ID" value="NZ_LOEE01000072.1"/>
</dbReference>
<dbReference type="OrthoDB" id="3239593at2"/>
<evidence type="ECO:0008006" key="4">
    <source>
        <dbReference type="Google" id="ProtNLM"/>
    </source>
</evidence>
<feature type="signal peptide" evidence="1">
    <location>
        <begin position="1"/>
        <end position="18"/>
    </location>
</feature>
<dbReference type="PATRIC" id="fig|520762.4.peg.3081"/>
<dbReference type="NCBIfam" id="NF008633">
    <property type="entry name" value="PRK11622.1"/>
    <property type="match status" value="1"/>
</dbReference>
<dbReference type="AlphaFoldDB" id="A0A140KZZ4"/>
<evidence type="ECO:0000313" key="2">
    <source>
        <dbReference type="EMBL" id="KXG73869.1"/>
    </source>
</evidence>
<dbReference type="STRING" id="520762.AN619_27890"/>
<dbReference type="EMBL" id="LOEE01000072">
    <property type="protein sequence ID" value="KXG73869.1"/>
    <property type="molecule type" value="Genomic_DNA"/>
</dbReference>
<name>A0A140KZZ4_9FIRM</name>
<feature type="chain" id="PRO_5039542244" description="Protein YnjB" evidence="1">
    <location>
        <begin position="19"/>
        <end position="412"/>
    </location>
</feature>
<dbReference type="InterPro" id="IPR006059">
    <property type="entry name" value="SBP"/>
</dbReference>
<proteinExistence type="predicted"/>
<keyword evidence="1" id="KW-0732">Signal</keyword>
<evidence type="ECO:0000256" key="1">
    <source>
        <dbReference type="SAM" id="SignalP"/>
    </source>
</evidence>
<dbReference type="SUPFAM" id="SSF53850">
    <property type="entry name" value="Periplasmic binding protein-like II"/>
    <property type="match status" value="1"/>
</dbReference>
<comment type="caution">
    <text evidence="2">The sequence shown here is derived from an EMBL/GenBank/DDBJ whole genome shotgun (WGS) entry which is preliminary data.</text>
</comment>
<dbReference type="PANTHER" id="PTHR42779:SF1">
    <property type="entry name" value="PROTEIN YNJB"/>
    <property type="match status" value="1"/>
</dbReference>
<sequence length="412" mass="46761">MKKSILLFLALLLIINFAGCTSRDEKPTAQITAEDWNSILEKAKGTTVNFYGWGGSQKVNEWIDNYVSRKLKEEYDIILNRVPMDIDDILNKLLGEKQLNSKEGTIDIVWINGENFFTAKRNGLLFGPFVDDLPNYKKYVDTESIEIKYDFGFPVEGYEAPYGKAQLVLIGDQAQIVQFPRNHEELFEMVKNNPGKFTYPAPPDFTGSAFVRNIIYDIVGYKQFMNMEADKQKVAEVIKPAMDYLKKIKPYLWQEGKTYPATVAQLDNMYADHEVFMTISYNPNHVASKIGTGEFPTTSQAFIFEKGTIGNTHFLAIPYNATNKEGALVAINFLLSPKAQASKYDPKNWGDLPVLDNGKFSDEEKKLFHDVKLGEGVLPQDILLAHRLPEIPAHLIPIIEEIWQENIPVEGE</sequence>
<organism evidence="2 3">
    <name type="scientific">Thermotalea metallivorans</name>
    <dbReference type="NCBI Taxonomy" id="520762"/>
    <lineage>
        <taxon>Bacteria</taxon>
        <taxon>Bacillati</taxon>
        <taxon>Bacillota</taxon>
        <taxon>Clostridia</taxon>
        <taxon>Peptostreptococcales</taxon>
        <taxon>Thermotaleaceae</taxon>
        <taxon>Thermotalea</taxon>
    </lineage>
</organism>